<keyword evidence="3 7" id="KW-0694">RNA-binding</keyword>
<dbReference type="Proteomes" id="UP000078561">
    <property type="component" value="Unassembled WGS sequence"/>
</dbReference>
<evidence type="ECO:0000259" key="9">
    <source>
        <dbReference type="PROSITE" id="PS50072"/>
    </source>
</evidence>
<dbReference type="InterPro" id="IPR012677">
    <property type="entry name" value="Nucleotide-bd_a/b_plait_sf"/>
</dbReference>
<dbReference type="SMART" id="SM00360">
    <property type="entry name" value="RRM"/>
    <property type="match status" value="1"/>
</dbReference>
<dbReference type="AlphaFoldDB" id="A0A163KM90"/>
<dbReference type="OrthoDB" id="407442at2759"/>
<dbReference type="GO" id="GO:0003755">
    <property type="term" value="F:peptidyl-prolyl cis-trans isomerase activity"/>
    <property type="evidence" value="ECO:0007669"/>
    <property type="project" value="UniProtKB-KW"/>
</dbReference>
<dbReference type="InterPro" id="IPR000504">
    <property type="entry name" value="RRM_dom"/>
</dbReference>
<dbReference type="CDD" id="cd01926">
    <property type="entry name" value="cyclophilin_ABH_like"/>
    <property type="match status" value="1"/>
</dbReference>
<evidence type="ECO:0000256" key="4">
    <source>
        <dbReference type="ARBA" id="ARBA00023110"/>
    </source>
</evidence>
<dbReference type="SUPFAM" id="SSF54928">
    <property type="entry name" value="RNA-binding domain, RBD"/>
    <property type="match status" value="1"/>
</dbReference>
<dbReference type="GO" id="GO:0005739">
    <property type="term" value="C:mitochondrion"/>
    <property type="evidence" value="ECO:0007669"/>
    <property type="project" value="TreeGrafter"/>
</dbReference>
<evidence type="ECO:0000256" key="8">
    <source>
        <dbReference type="SAM" id="MobiDB-lite"/>
    </source>
</evidence>
<dbReference type="PANTHER" id="PTHR11071">
    <property type="entry name" value="PEPTIDYL-PROLYL CIS-TRANS ISOMERASE"/>
    <property type="match status" value="1"/>
</dbReference>
<accession>A0A163KM90</accession>
<evidence type="ECO:0000256" key="6">
    <source>
        <dbReference type="ARBA" id="ARBA00049785"/>
    </source>
</evidence>
<dbReference type="PROSITE" id="PS00170">
    <property type="entry name" value="CSA_PPIASE_1"/>
    <property type="match status" value="1"/>
</dbReference>
<dbReference type="GO" id="GO:0006457">
    <property type="term" value="P:protein folding"/>
    <property type="evidence" value="ECO:0007669"/>
    <property type="project" value="InterPro"/>
</dbReference>
<dbReference type="InterPro" id="IPR002130">
    <property type="entry name" value="Cyclophilin-type_PPIase_dom"/>
</dbReference>
<dbReference type="InterPro" id="IPR035979">
    <property type="entry name" value="RBD_domain_sf"/>
</dbReference>
<dbReference type="GO" id="GO:0003723">
    <property type="term" value="F:RNA binding"/>
    <property type="evidence" value="ECO:0007669"/>
    <property type="project" value="UniProtKB-UniRule"/>
</dbReference>
<evidence type="ECO:0000256" key="2">
    <source>
        <dbReference type="ARBA" id="ARBA00013194"/>
    </source>
</evidence>
<protein>
    <recommendedName>
        <fullName evidence="2">peptidylprolyl isomerase</fullName>
        <ecNumber evidence="2">5.2.1.8</ecNumber>
    </recommendedName>
    <alternativeName>
        <fullName evidence="6">Cyclophilin E</fullName>
    </alternativeName>
</protein>
<dbReference type="PRINTS" id="PR00153">
    <property type="entry name" value="CSAPPISMRASE"/>
</dbReference>
<proteinExistence type="predicted"/>
<dbReference type="SUPFAM" id="SSF50891">
    <property type="entry name" value="Cyclophilin-like"/>
    <property type="match status" value="1"/>
</dbReference>
<dbReference type="InterPro" id="IPR029000">
    <property type="entry name" value="Cyclophilin-like_dom_sf"/>
</dbReference>
<evidence type="ECO:0000256" key="5">
    <source>
        <dbReference type="ARBA" id="ARBA00023235"/>
    </source>
</evidence>
<dbReference type="GO" id="GO:0016018">
    <property type="term" value="F:cyclosporin A binding"/>
    <property type="evidence" value="ECO:0007669"/>
    <property type="project" value="TreeGrafter"/>
</dbReference>
<name>A0A163KM90_ABSGL</name>
<feature type="domain" description="PPIase cyclophilin-type" evidence="9">
    <location>
        <begin position="152"/>
        <end position="308"/>
    </location>
</feature>
<dbReference type="EMBL" id="LT554985">
    <property type="protein sequence ID" value="SAM09193.1"/>
    <property type="molecule type" value="Genomic_DNA"/>
</dbReference>
<reference evidence="11" key="1">
    <citation type="submission" date="2016-04" db="EMBL/GenBank/DDBJ databases">
        <authorList>
            <person name="Evans L.H."/>
            <person name="Alamgir A."/>
            <person name="Owens N."/>
            <person name="Weber N.D."/>
            <person name="Virtaneva K."/>
            <person name="Barbian K."/>
            <person name="Babar A."/>
            <person name="Rosenke K."/>
        </authorList>
    </citation>
    <scope>NUCLEOTIDE SEQUENCE [LARGE SCALE GENOMIC DNA]</scope>
    <source>
        <strain evidence="11">CBS 101.48</strain>
    </source>
</reference>
<dbReference type="Pfam" id="PF00160">
    <property type="entry name" value="Pro_isomerase"/>
    <property type="match status" value="1"/>
</dbReference>
<dbReference type="FunFam" id="2.40.100.10:FF:000013">
    <property type="entry name" value="Peptidyl-prolyl cis-trans isomerase"/>
    <property type="match status" value="1"/>
</dbReference>
<dbReference type="Gene3D" id="2.40.100.10">
    <property type="entry name" value="Cyclophilin-like"/>
    <property type="match status" value="1"/>
</dbReference>
<feature type="region of interest" description="Disordered" evidence="8">
    <location>
        <begin position="108"/>
        <end position="143"/>
    </location>
</feature>
<dbReference type="InterPro" id="IPR034168">
    <property type="entry name" value="PPIE_RRM"/>
</dbReference>
<evidence type="ECO:0000256" key="7">
    <source>
        <dbReference type="PROSITE-ProRule" id="PRU00176"/>
    </source>
</evidence>
<evidence type="ECO:0000256" key="1">
    <source>
        <dbReference type="ARBA" id="ARBA00000971"/>
    </source>
</evidence>
<comment type="catalytic activity">
    <reaction evidence="1">
        <text>[protein]-peptidylproline (omega=180) = [protein]-peptidylproline (omega=0)</text>
        <dbReference type="Rhea" id="RHEA:16237"/>
        <dbReference type="Rhea" id="RHEA-COMP:10747"/>
        <dbReference type="Rhea" id="RHEA-COMP:10748"/>
        <dbReference type="ChEBI" id="CHEBI:83833"/>
        <dbReference type="ChEBI" id="CHEBI:83834"/>
        <dbReference type="EC" id="5.2.1.8"/>
    </reaction>
</comment>
<evidence type="ECO:0000313" key="12">
    <source>
        <dbReference type="Proteomes" id="UP000078561"/>
    </source>
</evidence>
<keyword evidence="4" id="KW-0697">Rotamase</keyword>
<dbReference type="EC" id="5.2.1.8" evidence="2"/>
<feature type="domain" description="RRM" evidence="10">
    <location>
        <begin position="6"/>
        <end position="85"/>
    </location>
</feature>
<dbReference type="Gene3D" id="3.30.70.330">
    <property type="match status" value="1"/>
</dbReference>
<evidence type="ECO:0000256" key="3">
    <source>
        <dbReference type="ARBA" id="ARBA00022884"/>
    </source>
</evidence>
<dbReference type="InterPro" id="IPR020892">
    <property type="entry name" value="Cyclophilin-type_PPIase_CS"/>
</dbReference>
<keyword evidence="5" id="KW-0413">Isomerase</keyword>
<dbReference type="PROSITE" id="PS50102">
    <property type="entry name" value="RRM"/>
    <property type="match status" value="1"/>
</dbReference>
<dbReference type="CDD" id="cd12347">
    <property type="entry name" value="RRM_PPIE"/>
    <property type="match status" value="1"/>
</dbReference>
<dbReference type="STRING" id="4829.A0A163KM90"/>
<keyword evidence="12" id="KW-1185">Reference proteome</keyword>
<sequence>MADSKNILYVGGLDDNVTQSILHSAFIPFGDIVSVELALDPGSQSQHKGFGFVHFEEPEDAKAALDNMHLSELYGKVIKVSTAKPSKMMAGANKAIWSDDAYLQEHTTPTDQADTDNKKDDNVAPKNDQQPAPAPAPAPALSTKDQGRCKVFLDIQIGGGLAGRIEIDLRGDVVPKTAGNFRALCTGEKGFGFKNSHFHRVIPEFMCQGGDITKGNGTGGKSIYGAKFADENFTLKHTGPGILSMANSGPNTNGSQFFICTEKTPWLDGKHVVFGQVTAGLDVVRLMEACGSPNGKPSKKVSIVDCGEL</sequence>
<dbReference type="PANTHER" id="PTHR11071:SF561">
    <property type="entry name" value="PEPTIDYL-PROLYL CIS-TRANS ISOMERASE D-RELATED"/>
    <property type="match status" value="1"/>
</dbReference>
<dbReference type="OMA" id="KIVIYAC"/>
<evidence type="ECO:0000259" key="10">
    <source>
        <dbReference type="PROSITE" id="PS50102"/>
    </source>
</evidence>
<gene>
    <name evidence="11" type="primary">ABSGL_14867.1 scaffold 14966</name>
</gene>
<dbReference type="InParanoid" id="A0A163KM90"/>
<evidence type="ECO:0000313" key="11">
    <source>
        <dbReference type="EMBL" id="SAM09193.1"/>
    </source>
</evidence>
<dbReference type="Pfam" id="PF00076">
    <property type="entry name" value="RRM_1"/>
    <property type="match status" value="1"/>
</dbReference>
<dbReference type="PROSITE" id="PS50072">
    <property type="entry name" value="CSA_PPIASE_2"/>
    <property type="match status" value="1"/>
</dbReference>
<organism evidence="11">
    <name type="scientific">Absidia glauca</name>
    <name type="common">Pin mould</name>
    <dbReference type="NCBI Taxonomy" id="4829"/>
    <lineage>
        <taxon>Eukaryota</taxon>
        <taxon>Fungi</taxon>
        <taxon>Fungi incertae sedis</taxon>
        <taxon>Mucoromycota</taxon>
        <taxon>Mucoromycotina</taxon>
        <taxon>Mucoromycetes</taxon>
        <taxon>Mucorales</taxon>
        <taxon>Cunninghamellaceae</taxon>
        <taxon>Absidia</taxon>
    </lineage>
</organism>